<sequence length="218" mass="24226">MVRGDKMRDNLFVRTLRNRFVPIVMVALLFGIAMICYDVMWVRPVYSVDSKVVVSAKSGNTSTTQIETVKSLVKSRMVLTEVKQNLKLRSNVEDLSKKISISDENSKIVSINVEDTVIQRARDIADELADITVKSDADEYSVKVLEYSSAPLQAVSPNLVKDTLLAYAVGFFIALIAFMVRESHDDVMRVGTNVEDLGVSIIGDIPYVDERGAMIDEG</sequence>
<evidence type="ECO:0000256" key="4">
    <source>
        <dbReference type="ARBA" id="ARBA00022692"/>
    </source>
</evidence>
<evidence type="ECO:0000313" key="9">
    <source>
        <dbReference type="EMBL" id="EFH93638.1"/>
    </source>
</evidence>
<dbReference type="InterPro" id="IPR003856">
    <property type="entry name" value="LPS_length_determ_N"/>
</dbReference>
<comment type="subcellular location">
    <subcellularLocation>
        <location evidence="1">Cell membrane</location>
        <topology evidence="1">Multi-pass membrane protein</topology>
    </subcellularLocation>
</comment>
<dbReference type="PANTHER" id="PTHR32309:SF31">
    <property type="entry name" value="CAPSULAR EXOPOLYSACCHARIDE FAMILY"/>
    <property type="match status" value="1"/>
</dbReference>
<keyword evidence="4 7" id="KW-0812">Transmembrane</keyword>
<protein>
    <submittedName>
        <fullName evidence="9">Chain length determinant protein</fullName>
    </submittedName>
</protein>
<evidence type="ECO:0000256" key="2">
    <source>
        <dbReference type="ARBA" id="ARBA00006683"/>
    </source>
</evidence>
<dbReference type="PANTHER" id="PTHR32309">
    <property type="entry name" value="TYROSINE-PROTEIN KINASE"/>
    <property type="match status" value="1"/>
</dbReference>
<evidence type="ECO:0000259" key="8">
    <source>
        <dbReference type="Pfam" id="PF02706"/>
    </source>
</evidence>
<dbReference type="InterPro" id="IPR050445">
    <property type="entry name" value="Bact_polysacc_biosynth/exp"/>
</dbReference>
<feature type="domain" description="Polysaccharide chain length determinant N-terminal" evidence="8">
    <location>
        <begin position="13"/>
        <end position="86"/>
    </location>
</feature>
<organism evidence="9">
    <name type="scientific">Finegoldia magna ATCC 53516</name>
    <dbReference type="NCBI Taxonomy" id="525282"/>
    <lineage>
        <taxon>Bacteria</taxon>
        <taxon>Bacillati</taxon>
        <taxon>Bacillota</taxon>
        <taxon>Tissierellia</taxon>
        <taxon>Tissierellales</taxon>
        <taxon>Peptoniphilaceae</taxon>
        <taxon>Finegoldia</taxon>
    </lineage>
</organism>
<evidence type="ECO:0000256" key="5">
    <source>
        <dbReference type="ARBA" id="ARBA00022989"/>
    </source>
</evidence>
<keyword evidence="5 7" id="KW-1133">Transmembrane helix</keyword>
<gene>
    <name evidence="9" type="ORF">HMPREF0391_10006</name>
</gene>
<dbReference type="AlphaFoldDB" id="D6S6D4"/>
<dbReference type="Proteomes" id="UP000004063">
    <property type="component" value="Chromosome"/>
</dbReference>
<dbReference type="Pfam" id="PF02706">
    <property type="entry name" value="Wzz"/>
    <property type="match status" value="1"/>
</dbReference>
<dbReference type="GO" id="GO:0005886">
    <property type="term" value="C:plasma membrane"/>
    <property type="evidence" value="ECO:0007669"/>
    <property type="project" value="UniProtKB-SubCell"/>
</dbReference>
<dbReference type="eggNOG" id="COG3944">
    <property type="taxonomic scope" value="Bacteria"/>
</dbReference>
<evidence type="ECO:0000256" key="3">
    <source>
        <dbReference type="ARBA" id="ARBA00022475"/>
    </source>
</evidence>
<proteinExistence type="inferred from homology"/>
<reference evidence="9" key="1">
    <citation type="submission" date="2010-05" db="EMBL/GenBank/DDBJ databases">
        <authorList>
            <person name="Muzny D."/>
            <person name="Qin X."/>
            <person name="Buhay C."/>
            <person name="Dugan-Rocha S."/>
            <person name="Ding Y."/>
            <person name="Chen G."/>
            <person name="Hawes A."/>
            <person name="Holder M."/>
            <person name="Jhangiani S."/>
            <person name="Johnson A."/>
            <person name="Khan Z."/>
            <person name="Li Z."/>
            <person name="Liu W."/>
            <person name="Liu X."/>
            <person name="Perez L."/>
            <person name="Shen H."/>
            <person name="Wang Q."/>
            <person name="Watt J."/>
            <person name="Xi L."/>
            <person name="Xin Y."/>
            <person name="Zhou J."/>
            <person name="Deng J."/>
            <person name="Jiang H."/>
            <person name="Liu Y."/>
            <person name="Qu J."/>
            <person name="Song X.-Z."/>
            <person name="Zhang L."/>
            <person name="Villasana D."/>
            <person name="Johnson A."/>
            <person name="Liu J."/>
            <person name="Liyanage D."/>
            <person name="Lorensuhewa L."/>
            <person name="Robinson T."/>
            <person name="Song A."/>
            <person name="Song B.-B."/>
            <person name="Dinh H."/>
            <person name="Thornton R."/>
            <person name="Coyle M."/>
            <person name="Francisco L."/>
            <person name="Jackson L."/>
            <person name="Javaid M."/>
            <person name="Korchina V."/>
            <person name="Kovar C."/>
            <person name="Mata R."/>
            <person name="Mathew T."/>
            <person name="Ngo R."/>
            <person name="Nguyen L."/>
            <person name="Nguyen N."/>
            <person name="Okwuonu G."/>
            <person name="Ongeri F."/>
            <person name="Pham C."/>
            <person name="Simmons D."/>
            <person name="Wilczek-Boney K."/>
            <person name="Hale W."/>
            <person name="Jakkamsetti A."/>
            <person name="Pham P."/>
            <person name="Ruth R."/>
            <person name="San Lucas F."/>
            <person name="Warren J."/>
            <person name="Zhang J."/>
            <person name="Zhao Z."/>
            <person name="Zhou C."/>
            <person name="Zhu D."/>
            <person name="Lee S."/>
            <person name="Bess C."/>
            <person name="Blankenburg K."/>
            <person name="Forbes L."/>
            <person name="Fu Q."/>
            <person name="Gubbala S."/>
            <person name="Hirani K."/>
            <person name="Jayaseelan J.C."/>
            <person name="Lara F."/>
            <person name="Munidasa M."/>
            <person name="Palculict T."/>
            <person name="Patil S."/>
            <person name="Pu L.-L."/>
            <person name="Saada N."/>
            <person name="Tang L."/>
            <person name="Weissenberger G."/>
            <person name="Zhu Y."/>
            <person name="Hemphill L."/>
            <person name="Shang Y."/>
            <person name="Youmans B."/>
            <person name="Ayvaz T."/>
            <person name="Ross M."/>
            <person name="Santibanez J."/>
            <person name="Aqrawi P."/>
            <person name="Gross S."/>
            <person name="Joshi V."/>
            <person name="Fowler G."/>
            <person name="Nazareth L."/>
            <person name="Reid J."/>
            <person name="Worley K."/>
            <person name="Petrosino J."/>
            <person name="Highlander S."/>
            <person name="Gibbs R."/>
        </authorList>
    </citation>
    <scope>NUCLEOTIDE SEQUENCE [LARGE SCALE GENOMIC DNA]</scope>
    <source>
        <strain evidence="9">ATCC 53516</strain>
    </source>
</reference>
<evidence type="ECO:0000256" key="1">
    <source>
        <dbReference type="ARBA" id="ARBA00004651"/>
    </source>
</evidence>
<comment type="similarity">
    <text evidence="2">Belongs to the CpsC/CapA family.</text>
</comment>
<name>D6S6D4_FINMA</name>
<keyword evidence="6 7" id="KW-0472">Membrane</keyword>
<dbReference type="EMBL" id="ACHM02000001">
    <property type="protein sequence ID" value="EFH93638.1"/>
    <property type="molecule type" value="Genomic_DNA"/>
</dbReference>
<keyword evidence="3" id="KW-1003">Cell membrane</keyword>
<dbReference type="HOGENOM" id="CLU_1298251_0_0_9"/>
<accession>D6S6D4</accession>
<feature type="transmembrane region" description="Helical" evidence="7">
    <location>
        <begin position="164"/>
        <end position="180"/>
    </location>
</feature>
<feature type="transmembrane region" description="Helical" evidence="7">
    <location>
        <begin position="20"/>
        <end position="42"/>
    </location>
</feature>
<dbReference type="STRING" id="525282.HMPREF0391_10006"/>
<evidence type="ECO:0000256" key="7">
    <source>
        <dbReference type="SAM" id="Phobius"/>
    </source>
</evidence>
<comment type="caution">
    <text evidence="9">The sequence shown here is derived from an EMBL/GenBank/DDBJ whole genome shotgun (WGS) entry which is preliminary data.</text>
</comment>
<evidence type="ECO:0000256" key="6">
    <source>
        <dbReference type="ARBA" id="ARBA00023136"/>
    </source>
</evidence>